<gene>
    <name evidence="1" type="ORF">QFC22_004363</name>
</gene>
<protein>
    <submittedName>
        <fullName evidence="1">Uncharacterized protein</fullName>
    </submittedName>
</protein>
<organism evidence="1 2">
    <name type="scientific">Naganishia vaughanmartiniae</name>
    <dbReference type="NCBI Taxonomy" id="1424756"/>
    <lineage>
        <taxon>Eukaryota</taxon>
        <taxon>Fungi</taxon>
        <taxon>Dikarya</taxon>
        <taxon>Basidiomycota</taxon>
        <taxon>Agaricomycotina</taxon>
        <taxon>Tremellomycetes</taxon>
        <taxon>Filobasidiales</taxon>
        <taxon>Filobasidiaceae</taxon>
        <taxon>Naganishia</taxon>
    </lineage>
</organism>
<proteinExistence type="predicted"/>
<evidence type="ECO:0000313" key="2">
    <source>
        <dbReference type="Proteomes" id="UP001243375"/>
    </source>
</evidence>
<comment type="caution">
    <text evidence="1">The sequence shown here is derived from an EMBL/GenBank/DDBJ whole genome shotgun (WGS) entry which is preliminary data.</text>
</comment>
<reference evidence="1" key="1">
    <citation type="submission" date="2023-04" db="EMBL/GenBank/DDBJ databases">
        <title>Draft Genome sequencing of Naganishia species isolated from polar environments using Oxford Nanopore Technology.</title>
        <authorList>
            <person name="Leo P."/>
            <person name="Venkateswaran K."/>
        </authorList>
    </citation>
    <scope>NUCLEOTIDE SEQUENCE</scope>
    <source>
        <strain evidence="1">MNA-CCFEE 5425</strain>
    </source>
</reference>
<name>A0ACC2X1C1_9TREE</name>
<dbReference type="EMBL" id="JASBWU010000012">
    <property type="protein sequence ID" value="KAJ9117513.1"/>
    <property type="molecule type" value="Genomic_DNA"/>
</dbReference>
<dbReference type="Proteomes" id="UP001243375">
    <property type="component" value="Unassembled WGS sequence"/>
</dbReference>
<keyword evidence="2" id="KW-1185">Reference proteome</keyword>
<evidence type="ECO:0000313" key="1">
    <source>
        <dbReference type="EMBL" id="KAJ9117513.1"/>
    </source>
</evidence>
<accession>A0ACC2X1C1</accession>
<sequence>MGRYVVDDSKLQPKSVNHGDSLDPSTDKTVETAPVLKWRLRPKRRYNTDVSGKRNGSAPLGYVPSLTDCCLRKIDANLEDYTLDDFRAQINPVQANWVIKWVTRARNNTLSTPTWWIAARICGKENVKEADSAHLVALLPAEILHHLSTHLALRDMQLPRTADFSVITTLSLPSLSRADNSRISELRHLPHLTFLILNDSQLTDDALKNLTMGLQLKNSPEEWKGMWRLRGIWLDGSKGISDKSIKNLWKFPLLNVISLSRTSVTDAGHAVLQAISAETNHRYFKANRLHSQLALGERPTQAVRSGTVQDRIYKGYHQLWPDAVGWEGSPEYPSYRVHVTGDSSVVDPVTKTRAHGRESVPNDVDSLPLVNRYPIHTFNAPGFTMTGPSHSQQSNEDSKRFVSAGARPQRRKKRVVADDKAPQGVARQTVLFGMLVREAINEKQVSADTVRKNSMAALEYEKKVEAKRVAAAPPAPVKVGLFAAPRPALNQEVNTSEWHIPITKSGGVRDKRYGNTAKYRATKALTSALTGCPSLILSQSSTTPSSSQISSNSVSQELSVSSSPRAAMPSSIPVIPGKRTAPLKPLGRLASASLSSDPAEAPPTKKVTGYGMFRKK</sequence>